<dbReference type="AlphaFoldDB" id="A0AAW0SAK6"/>
<gene>
    <name evidence="1" type="ORF">O3P69_010117</name>
</gene>
<keyword evidence="2" id="KW-1185">Reference proteome</keyword>
<name>A0AAW0SAK6_SCYPA</name>
<dbReference type="Proteomes" id="UP001487740">
    <property type="component" value="Unassembled WGS sequence"/>
</dbReference>
<comment type="caution">
    <text evidence="1">The sequence shown here is derived from an EMBL/GenBank/DDBJ whole genome shotgun (WGS) entry which is preliminary data.</text>
</comment>
<accession>A0AAW0SAK6</accession>
<reference evidence="1 2" key="1">
    <citation type="submission" date="2023-03" db="EMBL/GenBank/DDBJ databases">
        <title>High-quality genome of Scylla paramamosain provides insights in environmental adaptation.</title>
        <authorList>
            <person name="Zhang L."/>
        </authorList>
    </citation>
    <scope>NUCLEOTIDE SEQUENCE [LARGE SCALE GENOMIC DNA]</scope>
    <source>
        <strain evidence="1">LZ_2023a</strain>
        <tissue evidence="1">Muscle</tissue>
    </source>
</reference>
<protein>
    <submittedName>
        <fullName evidence="1">Uncharacterized protein</fullName>
    </submittedName>
</protein>
<feature type="non-terminal residue" evidence="1">
    <location>
        <position position="1"/>
    </location>
</feature>
<evidence type="ECO:0000313" key="2">
    <source>
        <dbReference type="Proteomes" id="UP001487740"/>
    </source>
</evidence>
<feature type="non-terminal residue" evidence="1">
    <location>
        <position position="72"/>
    </location>
</feature>
<organism evidence="1 2">
    <name type="scientific">Scylla paramamosain</name>
    <name type="common">Mud crab</name>
    <dbReference type="NCBI Taxonomy" id="85552"/>
    <lineage>
        <taxon>Eukaryota</taxon>
        <taxon>Metazoa</taxon>
        <taxon>Ecdysozoa</taxon>
        <taxon>Arthropoda</taxon>
        <taxon>Crustacea</taxon>
        <taxon>Multicrustacea</taxon>
        <taxon>Malacostraca</taxon>
        <taxon>Eumalacostraca</taxon>
        <taxon>Eucarida</taxon>
        <taxon>Decapoda</taxon>
        <taxon>Pleocyemata</taxon>
        <taxon>Brachyura</taxon>
        <taxon>Eubrachyura</taxon>
        <taxon>Portunoidea</taxon>
        <taxon>Portunidae</taxon>
        <taxon>Portuninae</taxon>
        <taxon>Scylla</taxon>
    </lineage>
</organism>
<dbReference type="EMBL" id="JARAKH010006399">
    <property type="protein sequence ID" value="KAK8371880.1"/>
    <property type="molecule type" value="Genomic_DNA"/>
</dbReference>
<sequence>DWRTNLVVQFDRGPPTGSQTSVEVQVTPLTPSVRQLLSSTSSWAMTCRCARLKGSCRLMCFGLSTSEPGSVW</sequence>
<proteinExistence type="predicted"/>
<evidence type="ECO:0000313" key="1">
    <source>
        <dbReference type="EMBL" id="KAK8371880.1"/>
    </source>
</evidence>